<feature type="compositionally biased region" description="Low complexity" evidence="1">
    <location>
        <begin position="411"/>
        <end position="420"/>
    </location>
</feature>
<sequence length="420" mass="47261">MATTGAAEQRQLALQDLMDRYLISQADEPEAYRRVALHEGYLKAWFHERPRWRILSGRGVYRLERMPSQVLFHRGLPRLRSPLSYACLCWVLWFAETLVTTARDWFVISELAQRIATVSEGRFTLAERSHREALVQALQFLIDLGGLLLRDGDADRWVAGQDYLGEPPEVMYEFTAMAPRLLANFSYESLAVAVTADHGRRTAPPTGEEAPPLTRAWRALLLGPVFWKADDPEAFAALEANYEAVYRDLEASLGWQVELTSSFARIWRTTTARHAGAVLLDLYPDPGEEAEERHTRYLFHPILLLLGRCQEGVAAGRWSADADGAVAISAGELEDLLTELRSQHRPSWGAALGALSIAELVTVVLSEMRRMGLLRGPDRFGRCWLLPAAAGIRGRYVTRETGARRAPEPEQPQAQQIRLF</sequence>
<dbReference type="InterPro" id="IPR013494">
    <property type="entry name" value="CHP02678"/>
</dbReference>
<comment type="caution">
    <text evidence="2">The sequence shown here is derived from an EMBL/GenBank/DDBJ whole genome shotgun (WGS) entry which is preliminary data.</text>
</comment>
<accession>A0A1Y2T5W5</accession>
<evidence type="ECO:0008006" key="4">
    <source>
        <dbReference type="Google" id="ProtNLM"/>
    </source>
</evidence>
<dbReference type="NCBIfam" id="TIGR02678">
    <property type="entry name" value="TIGR02678 family protein"/>
    <property type="match status" value="1"/>
</dbReference>
<gene>
    <name evidence="2" type="ORF">A6D92_03430</name>
</gene>
<dbReference type="EMBL" id="LWLV01000193">
    <property type="protein sequence ID" value="OTA41841.1"/>
    <property type="molecule type" value="Genomic_DNA"/>
</dbReference>
<name>A0A1Y2T5W5_SYMTR</name>
<feature type="region of interest" description="Disordered" evidence="1">
    <location>
        <begin position="401"/>
        <end position="420"/>
    </location>
</feature>
<dbReference type="Proteomes" id="UP000194267">
    <property type="component" value="Unassembled WGS sequence"/>
</dbReference>
<protein>
    <recommendedName>
        <fullName evidence="4">TIGR02678 family protein</fullName>
    </recommendedName>
</protein>
<proteinExistence type="predicted"/>
<evidence type="ECO:0000256" key="1">
    <source>
        <dbReference type="SAM" id="MobiDB-lite"/>
    </source>
</evidence>
<evidence type="ECO:0000313" key="2">
    <source>
        <dbReference type="EMBL" id="OTA41841.1"/>
    </source>
</evidence>
<reference evidence="3" key="1">
    <citation type="submission" date="2016-04" db="EMBL/GenBank/DDBJ databases">
        <authorList>
            <person name="Antunes L.P."/>
            <person name="Martins L.F."/>
            <person name="Pereira R.V."/>
            <person name="Thomas A.M."/>
            <person name="Barbosa D."/>
            <person name="Nascimento L."/>
            <person name="Silva G.M."/>
            <person name="Condomitti G.W."/>
            <person name="Digiampietri L.A."/>
            <person name="Lombardi K.C."/>
            <person name="Ramos P.L."/>
            <person name="Quaggio R.B."/>
            <person name="Oliveira J.C."/>
            <person name="Pascon R.C."/>
            <person name="Cruz J.B."/>
            <person name="Silva A.M."/>
            <person name="Setubal J.C."/>
        </authorList>
    </citation>
    <scope>NUCLEOTIDE SEQUENCE [LARGE SCALE GENOMIC DNA]</scope>
</reference>
<organism evidence="2 3">
    <name type="scientific">Symbiobacterium thermophilum</name>
    <dbReference type="NCBI Taxonomy" id="2734"/>
    <lineage>
        <taxon>Bacteria</taxon>
        <taxon>Bacillati</taxon>
        <taxon>Bacillota</taxon>
        <taxon>Clostridia</taxon>
        <taxon>Eubacteriales</taxon>
        <taxon>Symbiobacteriaceae</taxon>
        <taxon>Symbiobacterium</taxon>
    </lineage>
</organism>
<evidence type="ECO:0000313" key="3">
    <source>
        <dbReference type="Proteomes" id="UP000194267"/>
    </source>
</evidence>
<dbReference type="Pfam" id="PF09661">
    <property type="entry name" value="DUF2398"/>
    <property type="match status" value="1"/>
</dbReference>
<dbReference type="AlphaFoldDB" id="A0A1Y2T5W5"/>